<evidence type="ECO:0000256" key="4">
    <source>
        <dbReference type="ARBA" id="ARBA00023014"/>
    </source>
</evidence>
<dbReference type="KEGG" id="dsa:Desal_2852"/>
<dbReference type="InterPro" id="IPR017900">
    <property type="entry name" value="4Fe4S_Fe_S_CS"/>
</dbReference>
<evidence type="ECO:0000313" key="6">
    <source>
        <dbReference type="EMBL" id="ACS80904.1"/>
    </source>
</evidence>
<evidence type="ECO:0000256" key="2">
    <source>
        <dbReference type="ARBA" id="ARBA00022723"/>
    </source>
</evidence>
<accession>C6C033</accession>
<dbReference type="EMBL" id="CP001649">
    <property type="protein sequence ID" value="ACS80904.1"/>
    <property type="molecule type" value="Genomic_DNA"/>
</dbReference>
<dbReference type="PROSITE" id="PS51379">
    <property type="entry name" value="4FE4S_FER_2"/>
    <property type="match status" value="2"/>
</dbReference>
<evidence type="ECO:0000256" key="3">
    <source>
        <dbReference type="ARBA" id="ARBA00023004"/>
    </source>
</evidence>
<dbReference type="AlphaFoldDB" id="C6C033"/>
<dbReference type="Pfam" id="PF00037">
    <property type="entry name" value="Fer4"/>
    <property type="match status" value="2"/>
</dbReference>
<dbReference type="GO" id="GO:0046872">
    <property type="term" value="F:metal ion binding"/>
    <property type="evidence" value="ECO:0007669"/>
    <property type="project" value="UniProtKB-KW"/>
</dbReference>
<reference evidence="6 7" key="1">
    <citation type="submission" date="2009-06" db="EMBL/GenBank/DDBJ databases">
        <title>Complete sequence of Desulfovibrio salexigens DSM 2638.</title>
        <authorList>
            <consortium name="US DOE Joint Genome Institute"/>
            <person name="Lucas S."/>
            <person name="Copeland A."/>
            <person name="Lapidus A."/>
            <person name="Glavina del Rio T."/>
            <person name="Tice H."/>
            <person name="Bruce D."/>
            <person name="Goodwin L."/>
            <person name="Pitluck S."/>
            <person name="Munk A.C."/>
            <person name="Brettin T."/>
            <person name="Detter J.C."/>
            <person name="Han C."/>
            <person name="Tapia R."/>
            <person name="Larimer F."/>
            <person name="Land M."/>
            <person name="Hauser L."/>
            <person name="Kyrpides N."/>
            <person name="Anderson I."/>
            <person name="Wall J.D."/>
            <person name="Arkin A.P."/>
            <person name="Dehal P."/>
            <person name="Chivian D."/>
            <person name="Giles B."/>
            <person name="Hazen T.C."/>
        </authorList>
    </citation>
    <scope>NUCLEOTIDE SEQUENCE [LARGE SCALE GENOMIC DNA]</scope>
    <source>
        <strain evidence="7">ATCC 14822 / DSM 2638 / NCIMB 8403 / VKM B-1763</strain>
    </source>
</reference>
<dbReference type="RefSeq" id="WP_015852720.1">
    <property type="nucleotide sequence ID" value="NC_012881.1"/>
</dbReference>
<dbReference type="HOGENOM" id="CLU_072599_2_1_7"/>
<dbReference type="eggNOG" id="COG2221">
    <property type="taxonomic scope" value="Bacteria"/>
</dbReference>
<evidence type="ECO:0000259" key="5">
    <source>
        <dbReference type="PROSITE" id="PS51379"/>
    </source>
</evidence>
<dbReference type="Gene3D" id="3.30.70.20">
    <property type="match status" value="1"/>
</dbReference>
<dbReference type="Gene3D" id="3.30.413.10">
    <property type="entry name" value="Sulfite Reductase Hemoprotein, domain 1"/>
    <property type="match status" value="1"/>
</dbReference>
<dbReference type="PROSITE" id="PS00198">
    <property type="entry name" value="4FE4S_FER_1"/>
    <property type="match status" value="1"/>
</dbReference>
<gene>
    <name evidence="6" type="ordered locus">Desal_2852</name>
</gene>
<dbReference type="InterPro" id="IPR017896">
    <property type="entry name" value="4Fe4S_Fe-S-bd"/>
</dbReference>
<protein>
    <submittedName>
        <fullName evidence="6">Nitrite and sulphite reductase 4Fe-4S region</fullName>
    </submittedName>
</protein>
<dbReference type="PANTHER" id="PTHR24960">
    <property type="entry name" value="PHOTOSYSTEM I IRON-SULFUR CENTER-RELATED"/>
    <property type="match status" value="1"/>
</dbReference>
<dbReference type="GO" id="GO:0051539">
    <property type="term" value="F:4 iron, 4 sulfur cluster binding"/>
    <property type="evidence" value="ECO:0007669"/>
    <property type="project" value="UniProtKB-KW"/>
</dbReference>
<keyword evidence="3" id="KW-0408">Iron</keyword>
<dbReference type="GO" id="GO:0020037">
    <property type="term" value="F:heme binding"/>
    <property type="evidence" value="ECO:0007669"/>
    <property type="project" value="InterPro"/>
</dbReference>
<keyword evidence="2" id="KW-0479">Metal-binding</keyword>
<evidence type="ECO:0000313" key="7">
    <source>
        <dbReference type="Proteomes" id="UP000002601"/>
    </source>
</evidence>
<dbReference type="Proteomes" id="UP000002601">
    <property type="component" value="Chromosome"/>
</dbReference>
<keyword evidence="1" id="KW-0004">4Fe-4S</keyword>
<dbReference type="InterPro" id="IPR045854">
    <property type="entry name" value="NO2/SO3_Rdtase_4Fe4S_sf"/>
</dbReference>
<proteinExistence type="predicted"/>
<dbReference type="SUPFAM" id="SSF54862">
    <property type="entry name" value="4Fe-4S ferredoxins"/>
    <property type="match status" value="1"/>
</dbReference>
<evidence type="ECO:0000256" key="1">
    <source>
        <dbReference type="ARBA" id="ARBA00022485"/>
    </source>
</evidence>
<keyword evidence="4" id="KW-0411">Iron-sulfur</keyword>
<dbReference type="GO" id="GO:0016491">
    <property type="term" value="F:oxidoreductase activity"/>
    <property type="evidence" value="ECO:0007669"/>
    <property type="project" value="InterPro"/>
</dbReference>
<dbReference type="OrthoDB" id="9800558at2"/>
<organism evidence="6 7">
    <name type="scientific">Maridesulfovibrio salexigens (strain ATCC 14822 / DSM 2638 / NCIMB 8403 / VKM B-1763)</name>
    <name type="common">Desulfovibrio salexigens</name>
    <dbReference type="NCBI Taxonomy" id="526222"/>
    <lineage>
        <taxon>Bacteria</taxon>
        <taxon>Pseudomonadati</taxon>
        <taxon>Thermodesulfobacteriota</taxon>
        <taxon>Desulfovibrionia</taxon>
        <taxon>Desulfovibrionales</taxon>
        <taxon>Desulfovibrionaceae</taxon>
        <taxon>Maridesulfovibrio</taxon>
    </lineage>
</organism>
<dbReference type="InterPro" id="IPR006067">
    <property type="entry name" value="NO2/SO3_Rdtase_4Fe4S_dom"/>
</dbReference>
<feature type="domain" description="4Fe-4S ferredoxin-type" evidence="5">
    <location>
        <begin position="113"/>
        <end position="141"/>
    </location>
</feature>
<dbReference type="STRING" id="526222.Desal_2852"/>
<dbReference type="SUPFAM" id="SSF56014">
    <property type="entry name" value="Nitrite and sulphite reductase 4Fe-4S domain-like"/>
    <property type="match status" value="1"/>
</dbReference>
<dbReference type="InterPro" id="IPR050157">
    <property type="entry name" value="PSI_iron-sulfur_center"/>
</dbReference>
<dbReference type="Pfam" id="PF01077">
    <property type="entry name" value="NIR_SIR"/>
    <property type="match status" value="1"/>
</dbReference>
<keyword evidence="7" id="KW-1185">Reference proteome</keyword>
<sequence length="207" mass="23164">MDKASVINTCRGTSGGCRFALHVDEDFAERLEKVIEESGWPEFLHQKFGEKVNRHKLVNVSAASCPNGCSRPHIADIGLIRACVPVIDHEGCIGCEECIRNCPDEAMEMVDGKVVITREKCLVCGYCTNVCPTEVISCSRSGWRFLVGGRLGRHPRLGMELPGVYSDDEVLELISRCMKLWMDNYVDGKRFGWVMDRVGHDKILLES</sequence>
<feature type="domain" description="4Fe-4S ferredoxin-type" evidence="5">
    <location>
        <begin position="83"/>
        <end position="112"/>
    </location>
</feature>
<name>C6C033_MARSD</name>
<dbReference type="PANTHER" id="PTHR24960:SF79">
    <property type="entry name" value="PHOTOSYSTEM I IRON-SULFUR CENTER"/>
    <property type="match status" value="1"/>
</dbReference>